<dbReference type="InterPro" id="IPR036236">
    <property type="entry name" value="Znf_C2H2_sf"/>
</dbReference>
<dbReference type="InterPro" id="IPR050589">
    <property type="entry name" value="Ikaros_C2H2-ZF"/>
</dbReference>
<evidence type="ECO:0000256" key="4">
    <source>
        <dbReference type="ARBA" id="ARBA00022771"/>
    </source>
</evidence>
<protein>
    <recommendedName>
        <fullName evidence="9">C2H2-type domain-containing protein</fullName>
    </recommendedName>
</protein>
<dbReference type="GO" id="GO:0003700">
    <property type="term" value="F:DNA-binding transcription factor activity"/>
    <property type="evidence" value="ECO:0007669"/>
    <property type="project" value="TreeGrafter"/>
</dbReference>
<dbReference type="GO" id="GO:0008270">
    <property type="term" value="F:zinc ion binding"/>
    <property type="evidence" value="ECO:0007669"/>
    <property type="project" value="UniProtKB-KW"/>
</dbReference>
<comment type="subcellular location">
    <subcellularLocation>
        <location evidence="1">Nucleus</location>
    </subcellularLocation>
</comment>
<evidence type="ECO:0000313" key="10">
    <source>
        <dbReference type="EMBL" id="CAD8727044.1"/>
    </source>
</evidence>
<dbReference type="InterPro" id="IPR013087">
    <property type="entry name" value="Znf_C2H2_type"/>
</dbReference>
<evidence type="ECO:0000256" key="8">
    <source>
        <dbReference type="PROSITE-ProRule" id="PRU00042"/>
    </source>
</evidence>
<evidence type="ECO:0000256" key="7">
    <source>
        <dbReference type="ARBA" id="ARBA00023242"/>
    </source>
</evidence>
<dbReference type="Gene3D" id="3.30.160.60">
    <property type="entry name" value="Classic Zinc Finger"/>
    <property type="match status" value="4"/>
</dbReference>
<evidence type="ECO:0000256" key="3">
    <source>
        <dbReference type="ARBA" id="ARBA00022737"/>
    </source>
</evidence>
<keyword evidence="2" id="KW-0479">Metal-binding</keyword>
<dbReference type="EMBL" id="HBFE01004867">
    <property type="protein sequence ID" value="CAD8727044.1"/>
    <property type="molecule type" value="Transcribed_RNA"/>
</dbReference>
<evidence type="ECO:0000256" key="6">
    <source>
        <dbReference type="ARBA" id="ARBA00023125"/>
    </source>
</evidence>
<keyword evidence="6" id="KW-0238">DNA-binding</keyword>
<feature type="domain" description="C2H2-type" evidence="9">
    <location>
        <begin position="379"/>
        <end position="403"/>
    </location>
</feature>
<evidence type="ECO:0000259" key="9">
    <source>
        <dbReference type="PROSITE" id="PS50157"/>
    </source>
</evidence>
<dbReference type="AlphaFoldDB" id="A0A7S0T9A8"/>
<dbReference type="Pfam" id="PF00096">
    <property type="entry name" value="zf-C2H2"/>
    <property type="match status" value="1"/>
</dbReference>
<dbReference type="SUPFAM" id="SSF57667">
    <property type="entry name" value="beta-beta-alpha zinc fingers"/>
    <property type="match status" value="3"/>
</dbReference>
<keyword evidence="7" id="KW-0539">Nucleus</keyword>
<organism evidence="10">
    <name type="scientific">Erythrolobus madagascarensis</name>
    <dbReference type="NCBI Taxonomy" id="708628"/>
    <lineage>
        <taxon>Eukaryota</taxon>
        <taxon>Rhodophyta</taxon>
        <taxon>Bangiophyceae</taxon>
        <taxon>Porphyridiales</taxon>
        <taxon>Porphyridiaceae</taxon>
        <taxon>Erythrolobus</taxon>
    </lineage>
</organism>
<accession>A0A7S0T9A8</accession>
<dbReference type="PROSITE" id="PS50157">
    <property type="entry name" value="ZINC_FINGER_C2H2_2"/>
    <property type="match status" value="4"/>
</dbReference>
<dbReference type="Pfam" id="PF13894">
    <property type="entry name" value="zf-C2H2_4"/>
    <property type="match status" value="1"/>
</dbReference>
<feature type="domain" description="C2H2-type" evidence="9">
    <location>
        <begin position="408"/>
        <end position="436"/>
    </location>
</feature>
<evidence type="ECO:0000256" key="1">
    <source>
        <dbReference type="ARBA" id="ARBA00004123"/>
    </source>
</evidence>
<dbReference type="PANTHER" id="PTHR24404:SF114">
    <property type="entry name" value="KLUMPFUSS, ISOFORM B-RELATED"/>
    <property type="match status" value="1"/>
</dbReference>
<dbReference type="GO" id="GO:0006357">
    <property type="term" value="P:regulation of transcription by RNA polymerase II"/>
    <property type="evidence" value="ECO:0007669"/>
    <property type="project" value="TreeGrafter"/>
</dbReference>
<feature type="domain" description="C2H2-type" evidence="9">
    <location>
        <begin position="466"/>
        <end position="494"/>
    </location>
</feature>
<dbReference type="FunFam" id="3.30.160.60:FF:000100">
    <property type="entry name" value="Zinc finger 45-like"/>
    <property type="match status" value="1"/>
</dbReference>
<proteinExistence type="predicted"/>
<gene>
    <name evidence="10" type="ORF">EMAD1354_LOCUS3125</name>
</gene>
<dbReference type="GO" id="GO:0005634">
    <property type="term" value="C:nucleus"/>
    <property type="evidence" value="ECO:0007669"/>
    <property type="project" value="UniProtKB-SubCell"/>
</dbReference>
<dbReference type="PROSITE" id="PS00028">
    <property type="entry name" value="ZINC_FINGER_C2H2_1"/>
    <property type="match status" value="4"/>
</dbReference>
<dbReference type="PANTHER" id="PTHR24404">
    <property type="entry name" value="ZINC FINGER PROTEIN"/>
    <property type="match status" value="1"/>
</dbReference>
<keyword evidence="4 8" id="KW-0863">Zinc-finger</keyword>
<sequence>MQWEEDPLMRLLERNGSVRAWFQEQVLGIHTDGVRYSGPLPEATLSVSGEFEPPAFQIPVELEQVPSDDQLNELLSNMSITPRAPKSSSVVVGTGAAIAANAFYLPQEATGDGWAMGTVITNDWCTFGLAAMLGYEVCDGLRLKEGRFVVSQKCGEMFEILVVRDGRALVLHNSHMAKFQSLRMYSPILPGGRWGTLLRTAFQYSMLDCMKCCGTFSGRSGGLRFCRCDDKPVLPVVTKPFASWFDTTQMFCDQVDDSLSRQKIYDGSGMLISSTILYQKKSLVRTSRDTLPLFQALVLDCEQFCAKVERPYVPWEVTCARVPQFERLLDSPAESSSFTPELYQKEETKFYSARGEDAAALTSNGSLESSEGGDSGGQFECDLCSRRFAARYNLKRHILTVHAQGLEHECEQCGMRFKLKNRLNVHIRQVHLGEKSHSCELCGKRFWSHSNLKRHVDEAHLKTRAFSCPQCPKKLSSKFNLDRHLANVHDADAAHTQGLPASIVET</sequence>
<keyword evidence="5" id="KW-0862">Zinc</keyword>
<dbReference type="SMART" id="SM00355">
    <property type="entry name" value="ZnF_C2H2"/>
    <property type="match status" value="4"/>
</dbReference>
<dbReference type="GO" id="GO:0000978">
    <property type="term" value="F:RNA polymerase II cis-regulatory region sequence-specific DNA binding"/>
    <property type="evidence" value="ECO:0007669"/>
    <property type="project" value="TreeGrafter"/>
</dbReference>
<evidence type="ECO:0000256" key="2">
    <source>
        <dbReference type="ARBA" id="ARBA00022723"/>
    </source>
</evidence>
<evidence type="ECO:0000256" key="5">
    <source>
        <dbReference type="ARBA" id="ARBA00022833"/>
    </source>
</evidence>
<name>A0A7S0T9A8_9RHOD</name>
<feature type="domain" description="C2H2-type" evidence="9">
    <location>
        <begin position="437"/>
        <end position="465"/>
    </location>
</feature>
<keyword evidence="3" id="KW-0677">Repeat</keyword>
<reference evidence="10" key="1">
    <citation type="submission" date="2021-01" db="EMBL/GenBank/DDBJ databases">
        <authorList>
            <person name="Corre E."/>
            <person name="Pelletier E."/>
            <person name="Niang G."/>
            <person name="Scheremetjew M."/>
            <person name="Finn R."/>
            <person name="Kale V."/>
            <person name="Holt S."/>
            <person name="Cochrane G."/>
            <person name="Meng A."/>
            <person name="Brown T."/>
            <person name="Cohen L."/>
        </authorList>
    </citation>
    <scope>NUCLEOTIDE SEQUENCE</scope>
    <source>
        <strain evidence="10">CCMP3276</strain>
    </source>
</reference>